<dbReference type="InterPro" id="IPR027417">
    <property type="entry name" value="P-loop_NTPase"/>
</dbReference>
<evidence type="ECO:0000256" key="1">
    <source>
        <dbReference type="ARBA" id="ARBA00006611"/>
    </source>
</evidence>
<dbReference type="InterPro" id="IPR003593">
    <property type="entry name" value="AAA+_ATPase"/>
</dbReference>
<feature type="domain" description="Bacterial type II secretion system protein E" evidence="4">
    <location>
        <begin position="324"/>
        <end position="338"/>
    </location>
</feature>
<evidence type="ECO:0000313" key="6">
    <source>
        <dbReference type="Proteomes" id="UP000273809"/>
    </source>
</evidence>
<dbReference type="InterPro" id="IPR001482">
    <property type="entry name" value="T2SS/T4SS_dom"/>
</dbReference>
<dbReference type="GeneID" id="39475567"/>
<dbReference type="GO" id="GO:0016887">
    <property type="term" value="F:ATP hydrolysis activity"/>
    <property type="evidence" value="ECO:0007669"/>
    <property type="project" value="TreeGrafter"/>
</dbReference>
<comment type="similarity">
    <text evidence="1">Belongs to the GSP E family.</text>
</comment>
<keyword evidence="5" id="KW-0614">Plasmid</keyword>
<evidence type="ECO:0000313" key="5">
    <source>
        <dbReference type="EMBL" id="AYJ81200.1"/>
    </source>
</evidence>
<dbReference type="SMART" id="SM00382">
    <property type="entry name" value="AAA"/>
    <property type="match status" value="1"/>
</dbReference>
<name>A0AAD0TVE4_9BACT</name>
<gene>
    <name evidence="5" type="ORF">ACRYA_a0075</name>
</gene>
<dbReference type="PROSITE" id="PS00662">
    <property type="entry name" value="T2SP_E"/>
    <property type="match status" value="1"/>
</dbReference>
<geneLocation type="plasmid" evidence="6">
    <name>pacry43158</name>
</geneLocation>
<evidence type="ECO:0000256" key="2">
    <source>
        <dbReference type="ARBA" id="ARBA00022741"/>
    </source>
</evidence>
<dbReference type="Gene3D" id="3.40.50.300">
    <property type="entry name" value="P-loop containing nucleotide triphosphate hydrolases"/>
    <property type="match status" value="1"/>
</dbReference>
<dbReference type="PANTHER" id="PTHR30258">
    <property type="entry name" value="TYPE II SECRETION SYSTEM PROTEIN GSPE-RELATED"/>
    <property type="match status" value="1"/>
</dbReference>
<protein>
    <submittedName>
        <fullName evidence="5">Type II secretion/transformation system, E protein</fullName>
    </submittedName>
</protein>
<sequence length="502" mass="56992">MNIEEIHNLDLVAFDEEENYLMALKNYVLYTKIDEKTVIALSKNYMSLSFDYLSKIKTNLEIIFLDESSFEKLYNRFLEIKTDKEMSAIQQEQEDATLSDEDFSVTDFLKVGSDILTSEESAPIIKFVNSLFYQAIKKESSDIHIEMHEYNAEVKYRIDGVLVKHIEIDKNIMSLVISRIKVISNLDISEKRLPQDGRTQIRIAGRTLDIRVSILPTFYGERVVMRILMQSEDIKSINELGFHKSIIDKLENILQNSYGMVLVTGPTGSGKSTTLHSLLHQIESEEKNIITVEDPVEYKSNKFSQIQVNNKVGLTFASGLRSILRQDPDIIMVGEIRDKETASIAVQSALTGHLLFSTLHTNRAPAAITRLIDMGVEKFLISSSLLAVLAQRLVRKLCPDCKCEDNSEYSYSLFNIDKSKTIYKANGCKFCNFTGYKGRIAIGELFIIDDHIKELLKGEVDDNTLMKLALSNGMISLDKQLKTMLENTQTSIDEAIRIGIKE</sequence>
<organism evidence="5 6">
    <name type="scientific">Aliarcobacter cryaerophilus ATCC 43158</name>
    <dbReference type="NCBI Taxonomy" id="1032070"/>
    <lineage>
        <taxon>Bacteria</taxon>
        <taxon>Pseudomonadati</taxon>
        <taxon>Campylobacterota</taxon>
        <taxon>Epsilonproteobacteria</taxon>
        <taxon>Campylobacterales</taxon>
        <taxon>Arcobacteraceae</taxon>
        <taxon>Aliarcobacter</taxon>
    </lineage>
</organism>
<dbReference type="GO" id="GO:0005524">
    <property type="term" value="F:ATP binding"/>
    <property type="evidence" value="ECO:0007669"/>
    <property type="project" value="UniProtKB-KW"/>
</dbReference>
<dbReference type="EMBL" id="CP032824">
    <property type="protein sequence ID" value="AYJ81200.1"/>
    <property type="molecule type" value="Genomic_DNA"/>
</dbReference>
<dbReference type="SUPFAM" id="SSF52540">
    <property type="entry name" value="P-loop containing nucleoside triphosphate hydrolases"/>
    <property type="match status" value="1"/>
</dbReference>
<dbReference type="Gene3D" id="3.30.450.90">
    <property type="match status" value="1"/>
</dbReference>
<keyword evidence="3" id="KW-0067">ATP-binding</keyword>
<proteinExistence type="inferred from homology"/>
<dbReference type="GO" id="GO:0005886">
    <property type="term" value="C:plasma membrane"/>
    <property type="evidence" value="ECO:0007669"/>
    <property type="project" value="TreeGrafter"/>
</dbReference>
<dbReference type="Proteomes" id="UP000273809">
    <property type="component" value="Plasmid pACRY43158"/>
</dbReference>
<dbReference type="Pfam" id="PF00437">
    <property type="entry name" value="T2SSE"/>
    <property type="match status" value="1"/>
</dbReference>
<dbReference type="PANTHER" id="PTHR30258:SF1">
    <property type="entry name" value="PROTEIN TRANSPORT PROTEIN HOFB HOMOLOG"/>
    <property type="match status" value="1"/>
</dbReference>
<dbReference type="CDD" id="cd01129">
    <property type="entry name" value="PulE-GspE-like"/>
    <property type="match status" value="1"/>
</dbReference>
<dbReference type="AlphaFoldDB" id="A0AAD0TVE4"/>
<evidence type="ECO:0000256" key="3">
    <source>
        <dbReference type="ARBA" id="ARBA00022840"/>
    </source>
</evidence>
<accession>A0AAD0TVE4</accession>
<dbReference type="KEGG" id="acre:ACRYA_a0075"/>
<reference evidence="5 6" key="1">
    <citation type="submission" date="2018-10" db="EMBL/GenBank/DDBJ databases">
        <title>Complete genome sequences of Arcobacter cryaerophilus strains ATCC 43158 and ATCC 49615.</title>
        <authorList>
            <person name="Miller W.G."/>
            <person name="Yee E."/>
            <person name="Bono J.L."/>
        </authorList>
    </citation>
    <scope>NUCLEOTIDE SEQUENCE [LARGE SCALE GENOMIC DNA]</scope>
    <source>
        <strain evidence="5 6">ATCC 43158</strain>
        <plasmid evidence="6">pacry43158</plasmid>
    </source>
</reference>
<keyword evidence="2" id="KW-0547">Nucleotide-binding</keyword>
<dbReference type="RefSeq" id="WP_066152263.1">
    <property type="nucleotide sequence ID" value="NZ_CP021073.1"/>
</dbReference>
<dbReference type="FunFam" id="3.30.450.90:FF:000001">
    <property type="entry name" value="Type II secretion system ATPase GspE"/>
    <property type="match status" value="1"/>
</dbReference>
<evidence type="ECO:0000259" key="4">
    <source>
        <dbReference type="PROSITE" id="PS00662"/>
    </source>
</evidence>